<reference evidence="1 2" key="1">
    <citation type="submission" date="2023-01" db="EMBL/GenBank/DDBJ databases">
        <title>Thalassococcus onchidii sp. nov., isolated from a marine invertebrate from the South China Sea.</title>
        <authorList>
            <person name="Xu S."/>
            <person name="Liu Z."/>
            <person name="Xu Y."/>
        </authorList>
    </citation>
    <scope>NUCLEOTIDE SEQUENCE [LARGE SCALE GENOMIC DNA]</scope>
    <source>
        <strain evidence="1 2">KCTC 32084</strain>
    </source>
</reference>
<comment type="caution">
    <text evidence="1">The sequence shown here is derived from an EMBL/GenBank/DDBJ whole genome shotgun (WGS) entry which is preliminary data.</text>
</comment>
<evidence type="ECO:0000313" key="1">
    <source>
        <dbReference type="EMBL" id="MDA7426609.1"/>
    </source>
</evidence>
<accession>A0ABT4XXD6</accession>
<dbReference type="PROSITE" id="PS51257">
    <property type="entry name" value="PROKAR_LIPOPROTEIN"/>
    <property type="match status" value="1"/>
</dbReference>
<evidence type="ECO:0008006" key="3">
    <source>
        <dbReference type="Google" id="ProtNLM"/>
    </source>
</evidence>
<dbReference type="Proteomes" id="UP001210720">
    <property type="component" value="Unassembled WGS sequence"/>
</dbReference>
<evidence type="ECO:0000313" key="2">
    <source>
        <dbReference type="Proteomes" id="UP001210720"/>
    </source>
</evidence>
<dbReference type="EMBL" id="JAQIOY010000010">
    <property type="protein sequence ID" value="MDA7426609.1"/>
    <property type="molecule type" value="Genomic_DNA"/>
</dbReference>
<keyword evidence="2" id="KW-1185">Reference proteome</keyword>
<name>A0ABT4XXD6_9RHOB</name>
<organism evidence="1 2">
    <name type="scientific">Thalassococcus lentus</name>
    <dbReference type="NCBI Taxonomy" id="1210524"/>
    <lineage>
        <taxon>Bacteria</taxon>
        <taxon>Pseudomonadati</taxon>
        <taxon>Pseudomonadota</taxon>
        <taxon>Alphaproteobacteria</taxon>
        <taxon>Rhodobacterales</taxon>
        <taxon>Roseobacteraceae</taxon>
        <taxon>Thalassococcus</taxon>
    </lineage>
</organism>
<proteinExistence type="predicted"/>
<protein>
    <recommendedName>
        <fullName evidence="3">Lipoprotein</fullName>
    </recommendedName>
</protein>
<sequence length="114" mass="12335">MMTRSITIVAMILALAGCERLGLVKRGTTIENNVYRGSAKAENRKERDYFIATAGPVSTSLDGAIQAAAHQGVQHCIKYYGTSEIEWTVGPDTDADALAVDNDKITLMGRCIDQ</sequence>
<gene>
    <name evidence="1" type="ORF">PFY00_17880</name>
</gene>
<dbReference type="RefSeq" id="WP_271433965.1">
    <property type="nucleotide sequence ID" value="NZ_JAQIOY010000010.1"/>
</dbReference>